<comment type="catalytic activity">
    <reaction evidence="5">
        <text>2,5-diamino-6-hydroxy-4-(5-phosphoribosylamino)-pyrimidine + H2O + H(+) = 5-amino-6-(5-phospho-D-ribosylamino)uracil + NH4(+)</text>
        <dbReference type="Rhea" id="RHEA:21868"/>
        <dbReference type="ChEBI" id="CHEBI:15377"/>
        <dbReference type="ChEBI" id="CHEBI:15378"/>
        <dbReference type="ChEBI" id="CHEBI:28938"/>
        <dbReference type="ChEBI" id="CHEBI:58453"/>
        <dbReference type="ChEBI" id="CHEBI:58614"/>
        <dbReference type="EC" id="3.5.4.26"/>
    </reaction>
</comment>
<proteinExistence type="inferred from homology"/>
<dbReference type="EC" id="1.1.1.193" evidence="5"/>
<feature type="binding site" evidence="7">
    <location>
        <position position="146"/>
    </location>
    <ligand>
        <name>substrate</name>
    </ligand>
</feature>
<dbReference type="GO" id="GO:0008703">
    <property type="term" value="F:5-amino-6-(5-phosphoribosylamino)uracil reductase activity"/>
    <property type="evidence" value="ECO:0007669"/>
    <property type="project" value="UniProtKB-EC"/>
</dbReference>
<comment type="similarity">
    <text evidence="5">In the N-terminal section; belongs to the cytidine and deoxycytidylate deaminase family.</text>
</comment>
<feature type="binding site" evidence="7">
    <location>
        <position position="148"/>
    </location>
    <ligand>
        <name>NADP(+)</name>
        <dbReference type="ChEBI" id="CHEBI:58349"/>
    </ligand>
</feature>
<name>A0A956NJT9_UNCEI</name>
<evidence type="ECO:0000256" key="3">
    <source>
        <dbReference type="ARBA" id="ARBA00022857"/>
    </source>
</evidence>
<dbReference type="InterPro" id="IPR024072">
    <property type="entry name" value="DHFR-like_dom_sf"/>
</dbReference>
<dbReference type="AlphaFoldDB" id="A0A956NJT9"/>
<feature type="binding site" evidence="7">
    <location>
        <position position="178"/>
    </location>
    <ligand>
        <name>NADP(+)</name>
        <dbReference type="ChEBI" id="CHEBI:58349"/>
    </ligand>
</feature>
<keyword evidence="5 8" id="KW-0479">Metal-binding</keyword>
<gene>
    <name evidence="10" type="primary">ribD</name>
    <name evidence="10" type="ORF">KDA27_21415</name>
</gene>
<dbReference type="GO" id="GO:0046872">
    <property type="term" value="F:metal ion binding"/>
    <property type="evidence" value="ECO:0007669"/>
    <property type="project" value="UniProtKB-KW"/>
</dbReference>
<dbReference type="SUPFAM" id="SSF53927">
    <property type="entry name" value="Cytidine deaminase-like"/>
    <property type="match status" value="1"/>
</dbReference>
<protein>
    <recommendedName>
        <fullName evidence="5">Riboflavin biosynthesis protein RibD</fullName>
    </recommendedName>
    <domain>
        <recommendedName>
            <fullName evidence="5">Diaminohydroxyphosphoribosylaminopyrimidine deaminase</fullName>
            <shortName evidence="5">DRAP deaminase</shortName>
            <ecNumber evidence="5">3.5.4.26</ecNumber>
        </recommendedName>
        <alternativeName>
            <fullName evidence="5">Riboflavin-specific deaminase</fullName>
        </alternativeName>
    </domain>
    <domain>
        <recommendedName>
            <fullName evidence="5">5-amino-6-(5-phosphoribosylamino)uracil reductase</fullName>
            <ecNumber evidence="5">1.1.1.193</ecNumber>
        </recommendedName>
        <alternativeName>
            <fullName evidence="5">HTP reductase</fullName>
        </alternativeName>
    </domain>
</protein>
<feature type="binding site" evidence="8">
    <location>
        <position position="29"/>
    </location>
    <ligand>
        <name>Zn(2+)</name>
        <dbReference type="ChEBI" id="CHEBI:29105"/>
        <note>catalytic</note>
    </ligand>
</feature>
<keyword evidence="3 5" id="KW-0521">NADP</keyword>
<keyword evidence="4 5" id="KW-0560">Oxidoreductase</keyword>
<feature type="active site" description="Proton donor" evidence="6">
    <location>
        <position position="31"/>
    </location>
</feature>
<reference evidence="10" key="2">
    <citation type="journal article" date="2021" name="Microbiome">
        <title>Successional dynamics and alternative stable states in a saline activated sludge microbial community over 9 years.</title>
        <authorList>
            <person name="Wang Y."/>
            <person name="Ye J."/>
            <person name="Ju F."/>
            <person name="Liu L."/>
            <person name="Boyd J.A."/>
            <person name="Deng Y."/>
            <person name="Parks D.H."/>
            <person name="Jiang X."/>
            <person name="Yin X."/>
            <person name="Woodcroft B.J."/>
            <person name="Tyson G.W."/>
            <person name="Hugenholtz P."/>
            <person name="Polz M.F."/>
            <person name="Zhang T."/>
        </authorList>
    </citation>
    <scope>NUCLEOTIDE SEQUENCE</scope>
    <source>
        <strain evidence="10">HKST-UBA02</strain>
    </source>
</reference>
<feature type="domain" description="Bacterial bifunctional deaminase-reductase C-terminal" evidence="9">
    <location>
        <begin position="125"/>
        <end position="367"/>
    </location>
</feature>
<comment type="pathway">
    <text evidence="1 5">Cofactor biosynthesis; riboflavin biosynthesis; 5-amino-6-(D-ribitylamino)uracil from GTP: step 2/4.</text>
</comment>
<feature type="binding site" evidence="7">
    <location>
        <position position="199"/>
    </location>
    <ligand>
        <name>NADP(+)</name>
        <dbReference type="ChEBI" id="CHEBI:58349"/>
    </ligand>
</feature>
<dbReference type="PIRSF" id="PIRSF006769">
    <property type="entry name" value="RibD"/>
    <property type="match status" value="1"/>
</dbReference>
<dbReference type="PANTHER" id="PTHR38011">
    <property type="entry name" value="DIHYDROFOLATE REDUCTASE FAMILY PROTEIN (AFU_ORTHOLOGUE AFUA_8G06820)"/>
    <property type="match status" value="1"/>
</dbReference>
<evidence type="ECO:0000256" key="8">
    <source>
        <dbReference type="PIRSR" id="PIRSR006769-3"/>
    </source>
</evidence>
<dbReference type="Proteomes" id="UP000739538">
    <property type="component" value="Unassembled WGS sequence"/>
</dbReference>
<sequence>MSPNPMVGAAWTDGARWITRHFSRFGGAHAEARLFPLLPDAPSGELFLTLEPCTVFGKTPPCIDLLLARPPARVVIAVPDPDPRVSGGGIRKLKEAGIPVVVGERAADVVANDLPFFSAHLRGRPWVEVKLGSSIDGRVATSGGESRWITGPSARKDVHRRRSTADAVVVGAGTALKDDPELTVRHVKGPEPSKIVIDSGFRTSPEAAVWKAWNGVYGPGSSPEPALERRGNHAKVGTVWTRRPRLVLVSTEGGDRARRRAFEELGWEVWSLPGADDHGGLGGRHVSMEAFLARALAEGFHHLFVEPGPSLAGALLQGGWVDALTLYMAAKVIGGSHSWSGGYEAATLADAFQFQTVDVQTLDQDVLVRLRRPGVIEEFLSCLPGSSRRSES</sequence>
<dbReference type="Gene3D" id="3.40.430.10">
    <property type="entry name" value="Dihydrofolate Reductase, subunit A"/>
    <property type="match status" value="1"/>
</dbReference>
<dbReference type="PANTHER" id="PTHR38011:SF7">
    <property type="entry name" value="2,5-DIAMINO-6-RIBOSYLAMINO-4(3H)-PYRIMIDINONE 5'-PHOSPHATE REDUCTASE"/>
    <property type="match status" value="1"/>
</dbReference>
<evidence type="ECO:0000256" key="4">
    <source>
        <dbReference type="ARBA" id="ARBA00023002"/>
    </source>
</evidence>
<feature type="binding site" evidence="8">
    <location>
        <position position="62"/>
    </location>
    <ligand>
        <name>Zn(2+)</name>
        <dbReference type="ChEBI" id="CHEBI:29105"/>
        <note>catalytic</note>
    </ligand>
</feature>
<dbReference type="GO" id="GO:0008835">
    <property type="term" value="F:diaminohydroxyphosphoribosylaminopyrimidine deaminase activity"/>
    <property type="evidence" value="ECO:0007669"/>
    <property type="project" value="UniProtKB-EC"/>
</dbReference>
<dbReference type="NCBIfam" id="TIGR00326">
    <property type="entry name" value="eubact_ribD"/>
    <property type="match status" value="1"/>
</dbReference>
<dbReference type="InterPro" id="IPR050765">
    <property type="entry name" value="Riboflavin_Biosynth_HTPR"/>
</dbReference>
<evidence type="ECO:0000256" key="5">
    <source>
        <dbReference type="PIRNR" id="PIRNR006769"/>
    </source>
</evidence>
<feature type="binding site" evidence="7">
    <location>
        <position position="132"/>
    </location>
    <ligand>
        <name>NADP(+)</name>
        <dbReference type="ChEBI" id="CHEBI:58349"/>
    </ligand>
</feature>
<organism evidence="10 11">
    <name type="scientific">Eiseniibacteriota bacterium</name>
    <dbReference type="NCBI Taxonomy" id="2212470"/>
    <lineage>
        <taxon>Bacteria</taxon>
        <taxon>Candidatus Eiseniibacteriota</taxon>
    </lineage>
</organism>
<dbReference type="EMBL" id="JAGQHS010000165">
    <property type="protein sequence ID" value="MCA9758369.1"/>
    <property type="molecule type" value="Genomic_DNA"/>
</dbReference>
<feature type="binding site" evidence="7">
    <location>
        <position position="174"/>
    </location>
    <ligand>
        <name>NADP(+)</name>
        <dbReference type="ChEBI" id="CHEBI:58349"/>
    </ligand>
</feature>
<dbReference type="SUPFAM" id="SSF53597">
    <property type="entry name" value="Dihydrofolate reductase-like"/>
    <property type="match status" value="1"/>
</dbReference>
<feature type="binding site" evidence="7">
    <location>
        <position position="182"/>
    </location>
    <ligand>
        <name>substrate</name>
    </ligand>
</feature>
<keyword evidence="5 8" id="KW-0862">Zinc</keyword>
<comment type="caution">
    <text evidence="10">The sequence shown here is derived from an EMBL/GenBank/DDBJ whole genome shotgun (WGS) entry which is preliminary data.</text>
</comment>
<keyword evidence="5 10" id="KW-0378">Hydrolase</keyword>
<dbReference type="InterPro" id="IPR004794">
    <property type="entry name" value="Eubact_RibD"/>
</dbReference>
<evidence type="ECO:0000256" key="7">
    <source>
        <dbReference type="PIRSR" id="PIRSR006769-2"/>
    </source>
</evidence>
<reference evidence="10" key="1">
    <citation type="submission" date="2020-04" db="EMBL/GenBank/DDBJ databases">
        <authorList>
            <person name="Zhang T."/>
        </authorList>
    </citation>
    <scope>NUCLEOTIDE SEQUENCE</scope>
    <source>
        <strain evidence="10">HKST-UBA02</strain>
    </source>
</reference>
<accession>A0A956NJT9</accession>
<keyword evidence="5" id="KW-0686">Riboflavin biosynthesis</keyword>
<feature type="binding site" evidence="8">
    <location>
        <position position="53"/>
    </location>
    <ligand>
        <name>Zn(2+)</name>
        <dbReference type="ChEBI" id="CHEBI:29105"/>
        <note>catalytic</note>
    </ligand>
</feature>
<dbReference type="GO" id="GO:0009231">
    <property type="term" value="P:riboflavin biosynthetic process"/>
    <property type="evidence" value="ECO:0007669"/>
    <property type="project" value="UniProtKB-KW"/>
</dbReference>
<comment type="cofactor">
    <cofactor evidence="5 8">
        <name>Zn(2+)</name>
        <dbReference type="ChEBI" id="CHEBI:29105"/>
    </cofactor>
    <text evidence="5 8">Binds 1 zinc ion.</text>
</comment>
<evidence type="ECO:0000313" key="11">
    <source>
        <dbReference type="Proteomes" id="UP000739538"/>
    </source>
</evidence>
<evidence type="ECO:0000259" key="9">
    <source>
        <dbReference type="Pfam" id="PF01872"/>
    </source>
</evidence>
<comment type="function">
    <text evidence="5">Converts 2,5-diamino-6-(ribosylamino)-4(3h)-pyrimidinone 5'-phosphate into 5-amino-6-(ribosylamino)-2,4(1h,3h)-pyrimidinedione 5'-phosphate.</text>
</comment>
<comment type="pathway">
    <text evidence="2 5">Cofactor biosynthesis; riboflavin biosynthesis; 5-amino-6-(D-ribitylamino)uracil from GTP: step 3/4.</text>
</comment>
<feature type="binding site" evidence="7">
    <location>
        <position position="162"/>
    </location>
    <ligand>
        <name>substrate</name>
    </ligand>
</feature>
<dbReference type="InterPro" id="IPR002734">
    <property type="entry name" value="RibDG_C"/>
</dbReference>
<dbReference type="Gene3D" id="3.40.140.10">
    <property type="entry name" value="Cytidine Deaminase, domain 2"/>
    <property type="match status" value="1"/>
</dbReference>
<dbReference type="InterPro" id="IPR016193">
    <property type="entry name" value="Cytidine_deaminase-like"/>
</dbReference>
<evidence type="ECO:0000256" key="1">
    <source>
        <dbReference type="ARBA" id="ARBA00004882"/>
    </source>
</evidence>
<evidence type="ECO:0000256" key="6">
    <source>
        <dbReference type="PIRSR" id="PIRSR006769-1"/>
    </source>
</evidence>
<evidence type="ECO:0000256" key="2">
    <source>
        <dbReference type="ARBA" id="ARBA00004910"/>
    </source>
</evidence>
<dbReference type="EC" id="3.5.4.26" evidence="5"/>
<comment type="similarity">
    <text evidence="5">In the C-terminal section; belongs to the HTP reductase family.</text>
</comment>
<evidence type="ECO:0000313" key="10">
    <source>
        <dbReference type="EMBL" id="MCA9758369.1"/>
    </source>
</evidence>
<feature type="binding site" evidence="7">
    <location>
        <position position="185"/>
    </location>
    <ligand>
        <name>substrate</name>
    </ligand>
</feature>
<comment type="catalytic activity">
    <reaction evidence="5">
        <text>5-amino-6-(5-phospho-D-ribitylamino)uracil + NADP(+) = 5-amino-6-(5-phospho-D-ribosylamino)uracil + NADPH + H(+)</text>
        <dbReference type="Rhea" id="RHEA:17845"/>
        <dbReference type="ChEBI" id="CHEBI:15378"/>
        <dbReference type="ChEBI" id="CHEBI:57783"/>
        <dbReference type="ChEBI" id="CHEBI:58349"/>
        <dbReference type="ChEBI" id="CHEBI:58421"/>
        <dbReference type="ChEBI" id="CHEBI:58453"/>
        <dbReference type="EC" id="1.1.1.193"/>
    </reaction>
</comment>
<dbReference type="Pfam" id="PF01872">
    <property type="entry name" value="RibD_C"/>
    <property type="match status" value="1"/>
</dbReference>